<evidence type="ECO:0000256" key="2">
    <source>
        <dbReference type="ARBA" id="ARBA00010617"/>
    </source>
</evidence>
<protein>
    <submittedName>
        <fullName evidence="4">Cytochrome P450</fullName>
    </submittedName>
</protein>
<comment type="cofactor">
    <cofactor evidence="1">
        <name>heme</name>
        <dbReference type="ChEBI" id="CHEBI:30413"/>
    </cofactor>
</comment>
<dbReference type="InterPro" id="IPR001128">
    <property type="entry name" value="Cyt_P450"/>
</dbReference>
<dbReference type="PROSITE" id="PS00086">
    <property type="entry name" value="CYTOCHROME_P450"/>
    <property type="match status" value="1"/>
</dbReference>
<comment type="similarity">
    <text evidence="2 3">Belongs to the cytochrome P450 family.</text>
</comment>
<dbReference type="EMBL" id="CP081864">
    <property type="protein sequence ID" value="QZN96696.1"/>
    <property type="molecule type" value="Genomic_DNA"/>
</dbReference>
<organism evidence="4 5">
    <name type="scientific">Symbiopectobacterium purcellii</name>
    <dbReference type="NCBI Taxonomy" id="2871826"/>
    <lineage>
        <taxon>Bacteria</taxon>
        <taxon>Pseudomonadati</taxon>
        <taxon>Pseudomonadota</taxon>
        <taxon>Gammaproteobacteria</taxon>
        <taxon>Enterobacterales</taxon>
        <taxon>Enterobacteriaceae</taxon>
    </lineage>
</organism>
<dbReference type="PANTHER" id="PTHR46696:SF1">
    <property type="entry name" value="CYTOCHROME P450 YJIB-RELATED"/>
    <property type="match status" value="1"/>
</dbReference>
<dbReference type="RefSeq" id="WP_222159721.1">
    <property type="nucleotide sequence ID" value="NZ_CP081864.1"/>
</dbReference>
<evidence type="ECO:0000256" key="3">
    <source>
        <dbReference type="RuleBase" id="RU000461"/>
    </source>
</evidence>
<keyword evidence="3" id="KW-0408">Iron</keyword>
<keyword evidence="5" id="KW-1185">Reference proteome</keyword>
<keyword evidence="3" id="KW-0479">Metal-binding</keyword>
<sequence>MQLHELMNPDYSENPFLLYRKLHEQGPLIRGGDNVIISGSHAVVEALLNDRRAGKNYMDSVRLRFGADAAGMPVFRGMNRMFLVLNPPEHTRLRGLVMKSFGAKEIQSLREMVLAVANDLADSLAGRYSCDLAREFAFPLPVRIICRMLNVPESDAARLGHSASALVRVFDPQITQEDLLKAGVAFTELEEYFSALIVSRRGSEASDLVSLFLRGGTDGDRLQHDEIIANVILLFIAGHETTSNMLCNTVLALYENPIELERLRQDHSLIPAAITECIRYDSSVQMLYRTALDEIEVADHVIPRGTSLFLSLGAANHDPAVFSSPEILNIRRREGRSLSFGGGIHHCMGYRLALAEMEVALEVLLTRLPDMRPVTGGIQRNNRANLRGISILPVTKDST</sequence>
<evidence type="ECO:0000313" key="5">
    <source>
        <dbReference type="Proteomes" id="UP000825886"/>
    </source>
</evidence>
<dbReference type="Proteomes" id="UP000825886">
    <property type="component" value="Chromosome"/>
</dbReference>
<dbReference type="InterPro" id="IPR017972">
    <property type="entry name" value="Cyt_P450_CS"/>
</dbReference>
<proteinExistence type="inferred from homology"/>
<dbReference type="Pfam" id="PF00067">
    <property type="entry name" value="p450"/>
    <property type="match status" value="1"/>
</dbReference>
<gene>
    <name evidence="4" type="ORF">K6K13_04485</name>
</gene>
<dbReference type="InterPro" id="IPR002397">
    <property type="entry name" value="Cyt_P450_B"/>
</dbReference>
<dbReference type="PRINTS" id="PR00385">
    <property type="entry name" value="P450"/>
</dbReference>
<keyword evidence="3" id="KW-0503">Monooxygenase</keyword>
<dbReference type="InterPro" id="IPR036396">
    <property type="entry name" value="Cyt_P450_sf"/>
</dbReference>
<dbReference type="PANTHER" id="PTHR46696">
    <property type="entry name" value="P450, PUTATIVE (EUROFUNG)-RELATED"/>
    <property type="match status" value="1"/>
</dbReference>
<accession>A0ABX9ARQ1</accession>
<keyword evidence="3" id="KW-0349">Heme</keyword>
<evidence type="ECO:0000313" key="4">
    <source>
        <dbReference type="EMBL" id="QZN96696.1"/>
    </source>
</evidence>
<evidence type="ECO:0000256" key="1">
    <source>
        <dbReference type="ARBA" id="ARBA00001971"/>
    </source>
</evidence>
<dbReference type="Gene3D" id="1.10.630.10">
    <property type="entry name" value="Cytochrome P450"/>
    <property type="match status" value="1"/>
</dbReference>
<dbReference type="SUPFAM" id="SSF48264">
    <property type="entry name" value="Cytochrome P450"/>
    <property type="match status" value="1"/>
</dbReference>
<keyword evidence="3" id="KW-0560">Oxidoreductase</keyword>
<name>A0ABX9ARQ1_9ENTR</name>
<dbReference type="CDD" id="cd20625">
    <property type="entry name" value="CYP164-like"/>
    <property type="match status" value="1"/>
</dbReference>
<reference evidence="4 5" key="1">
    <citation type="submission" date="2021-08" db="EMBL/GenBank/DDBJ databases">
        <title>Culture and genomic analysis of Symbiopectobacterium purcellii sp. nov. gen. nov., isolated from the leafhopper Empoasca decipiens.</title>
        <authorList>
            <person name="Nadal-Jimenez P."/>
            <person name="Siozios S."/>
            <person name="Halliday N."/>
            <person name="Camara M."/>
            <person name="Hurst G.D.D."/>
        </authorList>
    </citation>
    <scope>NUCLEOTIDE SEQUENCE [LARGE SCALE GENOMIC DNA]</scope>
    <source>
        <strain evidence="4 5">SyEd1</strain>
    </source>
</reference>
<dbReference type="PRINTS" id="PR00359">
    <property type="entry name" value="BP450"/>
</dbReference>